<evidence type="ECO:0000256" key="6">
    <source>
        <dbReference type="SAM" id="Phobius"/>
    </source>
</evidence>
<feature type="transmembrane region" description="Helical" evidence="6">
    <location>
        <begin position="170"/>
        <end position="192"/>
    </location>
</feature>
<reference evidence="8 10" key="1">
    <citation type="journal article" date="2011" name="Science">
        <title>Comparative functional genomics of the fission yeasts.</title>
        <authorList>
            <person name="Rhind N."/>
            <person name="Chen Z."/>
            <person name="Yassour M."/>
            <person name="Thompson D.A."/>
            <person name="Haas B.J."/>
            <person name="Habib N."/>
            <person name="Wapinski I."/>
            <person name="Roy S."/>
            <person name="Lin M.F."/>
            <person name="Heiman D.I."/>
            <person name="Young S.K."/>
            <person name="Furuya K."/>
            <person name="Guo Y."/>
            <person name="Pidoux A."/>
            <person name="Chen H.M."/>
            <person name="Robbertse B."/>
            <person name="Goldberg J.M."/>
            <person name="Aoki K."/>
            <person name="Bayne E.H."/>
            <person name="Berlin A.M."/>
            <person name="Desjardins C.A."/>
            <person name="Dobbs E."/>
            <person name="Dukaj L."/>
            <person name="Fan L."/>
            <person name="FitzGerald M.G."/>
            <person name="French C."/>
            <person name="Gujja S."/>
            <person name="Hansen K."/>
            <person name="Keifenheim D."/>
            <person name="Levin J.Z."/>
            <person name="Mosher R.A."/>
            <person name="Mueller C.A."/>
            <person name="Pfiffner J."/>
            <person name="Priest M."/>
            <person name="Russ C."/>
            <person name="Smialowska A."/>
            <person name="Swoboda P."/>
            <person name="Sykes S.M."/>
            <person name="Vaughn M."/>
            <person name="Vengrova S."/>
            <person name="Yoder R."/>
            <person name="Zeng Q."/>
            <person name="Allshire R."/>
            <person name="Baulcombe D."/>
            <person name="Birren B.W."/>
            <person name="Brown W."/>
            <person name="Ekwall K."/>
            <person name="Kellis M."/>
            <person name="Leatherwood J."/>
            <person name="Levin H."/>
            <person name="Margalit H."/>
            <person name="Martienssen R."/>
            <person name="Nieduszynski C.A."/>
            <person name="Spatafora J.W."/>
            <person name="Friedman N."/>
            <person name="Dalgaard J.Z."/>
            <person name="Baumann P."/>
            <person name="Niki H."/>
            <person name="Regev A."/>
            <person name="Nusbaum C."/>
        </authorList>
    </citation>
    <scope>NUCLEOTIDE SEQUENCE [LARGE SCALE GENOMIC DNA]</scope>
    <source>
        <strain evidence="10">yFS275 / FY16936</strain>
    </source>
</reference>
<keyword evidence="10" id="KW-1185">Reference proteome</keyword>
<dbReference type="AlphaFoldDB" id="B6JV71"/>
<feature type="transmembrane region" description="Helical" evidence="6">
    <location>
        <begin position="277"/>
        <end position="294"/>
    </location>
</feature>
<name>B6JV71_SCHJY</name>
<accession>B6JV71</accession>
<proteinExistence type="predicted"/>
<gene>
    <name evidence="9" type="primary">pet2</name>
    <name evidence="8" type="ORF">SJAG_00276</name>
</gene>
<evidence type="ECO:0000313" key="9">
    <source>
        <dbReference type="JaponicusDB" id="SJAG_00276"/>
    </source>
</evidence>
<dbReference type="GO" id="GO:1990536">
    <property type="term" value="P:phosphoenolpyruvate transmembrane import into Golgi lumen"/>
    <property type="evidence" value="ECO:0000318"/>
    <property type="project" value="GO_Central"/>
</dbReference>
<feature type="domain" description="Sugar phosphate transporter" evidence="7">
    <location>
        <begin position="22"/>
        <end position="316"/>
    </location>
</feature>
<feature type="transmembrane region" description="Helical" evidence="6">
    <location>
        <begin position="213"/>
        <end position="230"/>
    </location>
</feature>
<evidence type="ECO:0000313" key="8">
    <source>
        <dbReference type="EMBL" id="EEB05272.1"/>
    </source>
</evidence>
<evidence type="ECO:0000256" key="1">
    <source>
        <dbReference type="ARBA" id="ARBA00004141"/>
    </source>
</evidence>
<dbReference type="HOGENOM" id="CLU_019048_3_1_1"/>
<feature type="compositionally biased region" description="Polar residues" evidence="5">
    <location>
        <begin position="428"/>
        <end position="443"/>
    </location>
</feature>
<dbReference type="JaponicusDB" id="SJAG_00276">
    <property type="gene designation" value="pet2"/>
</dbReference>
<dbReference type="GO" id="GO:0015297">
    <property type="term" value="F:antiporter activity"/>
    <property type="evidence" value="ECO:0000318"/>
    <property type="project" value="GO_Central"/>
</dbReference>
<feature type="region of interest" description="Disordered" evidence="5">
    <location>
        <begin position="419"/>
        <end position="443"/>
    </location>
</feature>
<evidence type="ECO:0000313" key="10">
    <source>
        <dbReference type="Proteomes" id="UP000001744"/>
    </source>
</evidence>
<dbReference type="GO" id="GO:0089721">
    <property type="term" value="F:phosphoenolpyruvate transmembrane transporter activity"/>
    <property type="evidence" value="ECO:0000318"/>
    <property type="project" value="GO_Central"/>
</dbReference>
<dbReference type="OMA" id="FWYTVSS"/>
<dbReference type="SUPFAM" id="SSF103481">
    <property type="entry name" value="Multidrug resistance efflux transporter EmrE"/>
    <property type="match status" value="2"/>
</dbReference>
<dbReference type="InterPro" id="IPR004853">
    <property type="entry name" value="Sugar_P_trans_dom"/>
</dbReference>
<dbReference type="Proteomes" id="UP000001744">
    <property type="component" value="Unassembled WGS sequence"/>
</dbReference>
<dbReference type="STRING" id="402676.B6JV71"/>
<feature type="transmembrane region" description="Helical" evidence="6">
    <location>
        <begin position="87"/>
        <end position="110"/>
    </location>
</feature>
<feature type="transmembrane region" description="Helical" evidence="6">
    <location>
        <begin position="300"/>
        <end position="316"/>
    </location>
</feature>
<evidence type="ECO:0000256" key="5">
    <source>
        <dbReference type="SAM" id="MobiDB-lite"/>
    </source>
</evidence>
<evidence type="ECO:0000259" key="7">
    <source>
        <dbReference type="Pfam" id="PF03151"/>
    </source>
</evidence>
<organism evidence="8 10">
    <name type="scientific">Schizosaccharomyces japonicus (strain yFS275 / FY16936)</name>
    <name type="common">Fission yeast</name>
    <dbReference type="NCBI Taxonomy" id="402676"/>
    <lineage>
        <taxon>Eukaryota</taxon>
        <taxon>Fungi</taxon>
        <taxon>Dikarya</taxon>
        <taxon>Ascomycota</taxon>
        <taxon>Taphrinomycotina</taxon>
        <taxon>Schizosaccharomycetes</taxon>
        <taxon>Schizosaccharomycetales</taxon>
        <taxon>Schizosaccharomycetaceae</taxon>
        <taxon>Schizosaccharomyces</taxon>
    </lineage>
</organism>
<evidence type="ECO:0000256" key="4">
    <source>
        <dbReference type="ARBA" id="ARBA00023136"/>
    </source>
</evidence>
<dbReference type="eggNOG" id="KOG1441">
    <property type="taxonomic scope" value="Eukaryota"/>
</dbReference>
<dbReference type="GO" id="GO:0016020">
    <property type="term" value="C:membrane"/>
    <property type="evidence" value="ECO:0007669"/>
    <property type="project" value="UniProtKB-SubCell"/>
</dbReference>
<dbReference type="PANTHER" id="PTHR11132">
    <property type="entry name" value="SOLUTE CARRIER FAMILY 35"/>
    <property type="match status" value="1"/>
</dbReference>
<dbReference type="InterPro" id="IPR050186">
    <property type="entry name" value="TPT_transporter"/>
</dbReference>
<feature type="transmembrane region" description="Helical" evidence="6">
    <location>
        <begin position="116"/>
        <end position="137"/>
    </location>
</feature>
<evidence type="ECO:0000256" key="3">
    <source>
        <dbReference type="ARBA" id="ARBA00022989"/>
    </source>
</evidence>
<keyword evidence="4 6" id="KW-0472">Membrane</keyword>
<protein>
    <submittedName>
        <fullName evidence="8">Triose phosphate transporter</fullName>
    </submittedName>
</protein>
<dbReference type="EMBL" id="KE651166">
    <property type="protein sequence ID" value="EEB05272.1"/>
    <property type="molecule type" value="Genomic_DNA"/>
</dbReference>
<comment type="subcellular location">
    <subcellularLocation>
        <location evidence="1">Membrane</location>
        <topology evidence="1">Multi-pass membrane protein</topology>
    </subcellularLocation>
</comment>
<dbReference type="GeneID" id="7049590"/>
<evidence type="ECO:0000256" key="2">
    <source>
        <dbReference type="ARBA" id="ARBA00022692"/>
    </source>
</evidence>
<dbReference type="OrthoDB" id="1588579at2759"/>
<dbReference type="VEuPathDB" id="FungiDB:SJAG_00276"/>
<keyword evidence="3 6" id="KW-1133">Transmembrane helix</keyword>
<keyword evidence="2 6" id="KW-0812">Transmembrane</keyword>
<dbReference type="GO" id="GO:0005783">
    <property type="term" value="C:endoplasmic reticulum"/>
    <property type="evidence" value="ECO:0000318"/>
    <property type="project" value="GO_Central"/>
</dbReference>
<feature type="transmembrane region" description="Helical" evidence="6">
    <location>
        <begin position="250"/>
        <end position="270"/>
    </location>
</feature>
<dbReference type="InterPro" id="IPR037185">
    <property type="entry name" value="EmrE-like"/>
</dbReference>
<feature type="transmembrane region" description="Helical" evidence="6">
    <location>
        <begin position="144"/>
        <end position="164"/>
    </location>
</feature>
<feature type="transmembrane region" description="Helical" evidence="6">
    <location>
        <begin position="58"/>
        <end position="75"/>
    </location>
</feature>
<dbReference type="Pfam" id="PF03151">
    <property type="entry name" value="TPT"/>
    <property type="match status" value="1"/>
</dbReference>
<sequence>MFGFLSESKAKFRKFYWSRVGLLCLCLLWYTASAVSNTSSKSIFNISPCPVTLTFLQFGFVMMFSALFIGIRRFVFHGKSIEKPTRYVFTTTLPLSVFQIGGHVFSSLAITRIPVSVVHTVKALSPLFTVFAYRLLFHHSYPRATYVSLIPLTVGVMLACSFQLSSDIAGLTFALISTLIFVSQNIFGKKIFTEPSTKSHDRSSHRRYDKLDLLVYSSGTAFLVMVPVWLYNEGPAFLPSPHSSAYFQIWLNGFSHFCQNILAFILLGLVSPVTYSIASLIKRIAVIVVSILWFRQRTNAVQASGITLTFFGLWLYDRSKHIERVSVSQGVELDAKARAFEREALKLESYEKEVSNRSSPVDSRRSSTNVATSSDALSEAFLRPFILRPPSTNPNALVTPSAPVTPSILYKMDAAASGESSPAPYEPYTSNFSENESPRTPNNPAMAAMLAEKLGMPKPEKPWLDDAVRLSP</sequence>
<dbReference type="RefSeq" id="XP_002171565.1">
    <property type="nucleotide sequence ID" value="XM_002171529.1"/>
</dbReference>
<dbReference type="GO" id="GO:0005794">
    <property type="term" value="C:Golgi apparatus"/>
    <property type="evidence" value="ECO:0000318"/>
    <property type="project" value="GO_Central"/>
</dbReference>